<proteinExistence type="predicted"/>
<dbReference type="Proteomes" id="UP000218238">
    <property type="component" value="Unassembled WGS sequence"/>
</dbReference>
<dbReference type="RefSeq" id="WP_095722835.1">
    <property type="nucleotide sequence ID" value="NZ_NTFS01000192.1"/>
</dbReference>
<dbReference type="EMBL" id="NTFS01000192">
    <property type="protein sequence ID" value="PAX52853.1"/>
    <property type="molecule type" value="Genomic_DNA"/>
</dbReference>
<name>A0A2A2TGK6_9CYAN</name>
<sequence>MSYCLEGDKPIVKYKFGTGEYRKFKAETSPITIISKTEAIPNTGAYSNLGYQVLYYSVNNLRTEGEAVLDYRLRSDPLLIQIYGSNAREINLWRCGETDWDTGWSGCDITTLVIDPNIKCPIAGKQRCAIQIFNAENNNLIFQDQGDCPCVFEVQCGNCPDEHIECKVSHYPGYCCVPCASTSNSIHNLANRIK</sequence>
<dbReference type="AlphaFoldDB" id="A0A2A2TGK6"/>
<dbReference type="OrthoDB" id="491027at2"/>
<reference evidence="1 2" key="1">
    <citation type="submission" date="2017-08" db="EMBL/GenBank/DDBJ databases">
        <title>Draft genome sequence of filamentous cyanobacterium Calothrix elsteri CCALA 953.</title>
        <authorList>
            <person name="Gagunashvili A.N."/>
            <person name="Elster J."/>
            <person name="Andresson O.S."/>
        </authorList>
    </citation>
    <scope>NUCLEOTIDE SEQUENCE [LARGE SCALE GENOMIC DNA]</scope>
    <source>
        <strain evidence="1 2">CCALA 953</strain>
    </source>
</reference>
<gene>
    <name evidence="1" type="ORF">CK510_16990</name>
</gene>
<evidence type="ECO:0000313" key="1">
    <source>
        <dbReference type="EMBL" id="PAX52853.1"/>
    </source>
</evidence>
<evidence type="ECO:0000313" key="2">
    <source>
        <dbReference type="Proteomes" id="UP000218238"/>
    </source>
</evidence>
<comment type="caution">
    <text evidence="1">The sequence shown here is derived from an EMBL/GenBank/DDBJ whole genome shotgun (WGS) entry which is preliminary data.</text>
</comment>
<keyword evidence="2" id="KW-1185">Reference proteome</keyword>
<protein>
    <submittedName>
        <fullName evidence="1">Uncharacterized protein</fullName>
    </submittedName>
</protein>
<organism evidence="1 2">
    <name type="scientific">Brunnivagina elsteri CCALA 953</name>
    <dbReference type="NCBI Taxonomy" id="987040"/>
    <lineage>
        <taxon>Bacteria</taxon>
        <taxon>Bacillati</taxon>
        <taxon>Cyanobacteriota</taxon>
        <taxon>Cyanophyceae</taxon>
        <taxon>Nostocales</taxon>
        <taxon>Calotrichaceae</taxon>
        <taxon>Brunnivagina</taxon>
    </lineage>
</organism>
<accession>A0A2A2TGK6</accession>